<protein>
    <submittedName>
        <fullName evidence="13">Heat stress transcription factor B-1</fullName>
    </submittedName>
</protein>
<evidence type="ECO:0000313" key="14">
    <source>
        <dbReference type="Proteomes" id="UP000092600"/>
    </source>
</evidence>
<dbReference type="GO" id="GO:0006357">
    <property type="term" value="P:regulation of transcription by RNA polymerase II"/>
    <property type="evidence" value="ECO:0007669"/>
    <property type="project" value="TreeGrafter"/>
</dbReference>
<evidence type="ECO:0000256" key="11">
    <source>
        <dbReference type="SAM" id="MobiDB-lite"/>
    </source>
</evidence>
<dbReference type="GO" id="GO:0003700">
    <property type="term" value="F:DNA-binding transcription factor activity"/>
    <property type="evidence" value="ECO:0007669"/>
    <property type="project" value="InterPro"/>
</dbReference>
<evidence type="ECO:0000256" key="2">
    <source>
        <dbReference type="ARBA" id="ARBA00011233"/>
    </source>
</evidence>
<dbReference type="PANTHER" id="PTHR10015">
    <property type="entry name" value="HEAT SHOCK TRANSCRIPTION FACTOR"/>
    <property type="match status" value="1"/>
</dbReference>
<feature type="compositionally biased region" description="Gly residues" evidence="11">
    <location>
        <begin position="1"/>
        <end position="21"/>
    </location>
</feature>
<dbReference type="Proteomes" id="UP000092600">
    <property type="component" value="Unassembled WGS sequence"/>
</dbReference>
<sequence length="309" mass="33557">MANKDGGGGGDHGGGSKGRTNGGTAPFLIKTYQMAEDRETDDVISWGEKGRSFVVWKPVEFARDILPVHFKHNNFSSFVRQLNTYGFRKVVPDRWEFANENFRRGERILLTEIRRRKSAPTARPPRAGKSNGGGSGGVPPPPPSSITNSADGLSSSSASSAAARSPPTQNLLELANEYETLKKDNEILTAELARAKGHCEELLGFLSKFLDVNKLDLALLMQEDATKTLEEVERVNNVGEESVTNSGGCVKLFGAHLKDFEGEDRKKGDGRKRGRYDEGDGCGIGKRPLKCHALWWAVGCGVGRGGARP</sequence>
<feature type="compositionally biased region" description="Low complexity" evidence="11">
    <location>
        <begin position="149"/>
        <end position="165"/>
    </location>
</feature>
<proteinExistence type="inferred from homology"/>
<evidence type="ECO:0000256" key="5">
    <source>
        <dbReference type="ARBA" id="ARBA00023016"/>
    </source>
</evidence>
<dbReference type="FunFam" id="1.10.10.10:FF:000037">
    <property type="entry name" value="Heat stress transcription factor B-4"/>
    <property type="match status" value="1"/>
</dbReference>
<dbReference type="SMART" id="SM00415">
    <property type="entry name" value="HSF"/>
    <property type="match status" value="1"/>
</dbReference>
<evidence type="ECO:0000313" key="13">
    <source>
        <dbReference type="EMBL" id="OAY65994.1"/>
    </source>
</evidence>
<evidence type="ECO:0000256" key="8">
    <source>
        <dbReference type="ARBA" id="ARBA00023242"/>
    </source>
</evidence>
<comment type="subunit">
    <text evidence="2">Homotrimer.</text>
</comment>
<evidence type="ECO:0000256" key="6">
    <source>
        <dbReference type="ARBA" id="ARBA00023125"/>
    </source>
</evidence>
<dbReference type="EMBL" id="LSRQ01006554">
    <property type="protein sequence ID" value="OAY65994.1"/>
    <property type="molecule type" value="Genomic_DNA"/>
</dbReference>
<dbReference type="GO" id="GO:0005634">
    <property type="term" value="C:nucleus"/>
    <property type="evidence" value="ECO:0007669"/>
    <property type="project" value="UniProtKB-SubCell"/>
</dbReference>
<dbReference type="InterPro" id="IPR000232">
    <property type="entry name" value="HSF_DNA-bd"/>
</dbReference>
<dbReference type="InterPro" id="IPR036390">
    <property type="entry name" value="WH_DNA-bd_sf"/>
</dbReference>
<evidence type="ECO:0000256" key="4">
    <source>
        <dbReference type="ARBA" id="ARBA00023015"/>
    </source>
</evidence>
<dbReference type="Pfam" id="PF00447">
    <property type="entry name" value="HSF_DNA-bind"/>
    <property type="match status" value="1"/>
</dbReference>
<dbReference type="SUPFAM" id="SSF46785">
    <property type="entry name" value="Winged helix' DNA-binding domain"/>
    <property type="match status" value="1"/>
</dbReference>
<dbReference type="InterPro" id="IPR036388">
    <property type="entry name" value="WH-like_DNA-bd_sf"/>
</dbReference>
<reference evidence="13 14" key="1">
    <citation type="journal article" date="2016" name="DNA Res.">
        <title>The draft genome of MD-2 pineapple using hybrid error correction of long reads.</title>
        <authorList>
            <person name="Redwan R.M."/>
            <person name="Saidin A."/>
            <person name="Kumar S.V."/>
        </authorList>
    </citation>
    <scope>NUCLEOTIDE SEQUENCE [LARGE SCALE GENOMIC DNA]</scope>
    <source>
        <strain evidence="14">cv. MD2</strain>
        <tissue evidence="13">Leaf</tissue>
    </source>
</reference>
<feature type="region of interest" description="Disordered" evidence="11">
    <location>
        <begin position="113"/>
        <end position="167"/>
    </location>
</feature>
<keyword evidence="4" id="KW-0805">Transcription regulation</keyword>
<keyword evidence="5" id="KW-0346">Stress response</keyword>
<keyword evidence="3" id="KW-0597">Phosphoprotein</keyword>
<dbReference type="Gene3D" id="1.10.10.10">
    <property type="entry name" value="Winged helix-like DNA-binding domain superfamily/Winged helix DNA-binding domain"/>
    <property type="match status" value="1"/>
</dbReference>
<dbReference type="STRING" id="4615.A0A199UMM8"/>
<gene>
    <name evidence="13" type="ORF">ACMD2_04872</name>
</gene>
<keyword evidence="7" id="KW-0804">Transcription</keyword>
<evidence type="ECO:0000256" key="3">
    <source>
        <dbReference type="ARBA" id="ARBA00022553"/>
    </source>
</evidence>
<dbReference type="AlphaFoldDB" id="A0A199UMM8"/>
<feature type="coiled-coil region" evidence="10">
    <location>
        <begin position="171"/>
        <end position="198"/>
    </location>
</feature>
<dbReference type="PROSITE" id="PS00434">
    <property type="entry name" value="HSF_DOMAIN"/>
    <property type="match status" value="1"/>
</dbReference>
<comment type="similarity">
    <text evidence="9">Belongs to the HSF family.</text>
</comment>
<comment type="subcellular location">
    <subcellularLocation>
        <location evidence="1">Nucleus</location>
    </subcellularLocation>
</comment>
<comment type="caution">
    <text evidence="13">The sequence shown here is derived from an EMBL/GenBank/DDBJ whole genome shotgun (WGS) entry which is preliminary data.</text>
</comment>
<keyword evidence="6" id="KW-0238">DNA-binding</keyword>
<evidence type="ECO:0000256" key="1">
    <source>
        <dbReference type="ARBA" id="ARBA00004123"/>
    </source>
</evidence>
<dbReference type="PRINTS" id="PR00056">
    <property type="entry name" value="HSFDOMAIN"/>
</dbReference>
<accession>A0A199UMM8</accession>
<dbReference type="PANTHER" id="PTHR10015:SF285">
    <property type="entry name" value="HEAT STRESS TRANSCRIPTION FACTOR B-3"/>
    <property type="match status" value="1"/>
</dbReference>
<feature type="region of interest" description="Disordered" evidence="11">
    <location>
        <begin position="1"/>
        <end position="24"/>
    </location>
</feature>
<evidence type="ECO:0000259" key="12">
    <source>
        <dbReference type="PROSITE" id="PS00434"/>
    </source>
</evidence>
<name>A0A199UMM8_ANACO</name>
<feature type="domain" description="HSF-type DNA-binding" evidence="12">
    <location>
        <begin position="66"/>
        <end position="90"/>
    </location>
</feature>
<keyword evidence="10" id="KW-0175">Coiled coil</keyword>
<evidence type="ECO:0000256" key="9">
    <source>
        <dbReference type="RuleBase" id="RU004020"/>
    </source>
</evidence>
<keyword evidence="8" id="KW-0539">Nucleus</keyword>
<evidence type="ECO:0000256" key="7">
    <source>
        <dbReference type="ARBA" id="ARBA00023163"/>
    </source>
</evidence>
<organism evidence="13 14">
    <name type="scientific">Ananas comosus</name>
    <name type="common">Pineapple</name>
    <name type="synonym">Ananas ananas</name>
    <dbReference type="NCBI Taxonomy" id="4615"/>
    <lineage>
        <taxon>Eukaryota</taxon>
        <taxon>Viridiplantae</taxon>
        <taxon>Streptophyta</taxon>
        <taxon>Embryophyta</taxon>
        <taxon>Tracheophyta</taxon>
        <taxon>Spermatophyta</taxon>
        <taxon>Magnoliopsida</taxon>
        <taxon>Liliopsida</taxon>
        <taxon>Poales</taxon>
        <taxon>Bromeliaceae</taxon>
        <taxon>Bromelioideae</taxon>
        <taxon>Ananas</taxon>
    </lineage>
</organism>
<evidence type="ECO:0000256" key="10">
    <source>
        <dbReference type="SAM" id="Coils"/>
    </source>
</evidence>
<dbReference type="GO" id="GO:0000978">
    <property type="term" value="F:RNA polymerase II cis-regulatory region sequence-specific DNA binding"/>
    <property type="evidence" value="ECO:0007669"/>
    <property type="project" value="TreeGrafter"/>
</dbReference>